<dbReference type="EC" id="4.2.2.29" evidence="7"/>
<comment type="catalytic activity">
    <reaction evidence="7">
        <text>a peptidoglycan chain = a peptidoglycan chain with N-acetyl-1,6-anhydromuramyl-[peptide] at the reducing end + a peptidoglycan chain with N-acetylglucosamine at the non-reducing end.</text>
        <dbReference type="EC" id="4.2.2.29"/>
    </reaction>
</comment>
<keyword evidence="3 7" id="KW-1133">Transmembrane helix</keyword>
<dbReference type="NCBIfam" id="TIGR00247">
    <property type="entry name" value="endolytic transglycosylase MltG"/>
    <property type="match status" value="1"/>
</dbReference>
<evidence type="ECO:0000256" key="3">
    <source>
        <dbReference type="ARBA" id="ARBA00022989"/>
    </source>
</evidence>
<evidence type="ECO:0000256" key="5">
    <source>
        <dbReference type="ARBA" id="ARBA00023239"/>
    </source>
</evidence>
<reference evidence="8 9" key="1">
    <citation type="submission" date="2021-05" db="EMBL/GenBank/DDBJ databases">
        <title>Roseococcus sp. XZZS9, whole genome shotgun sequencing project.</title>
        <authorList>
            <person name="Zhao G."/>
            <person name="Shen L."/>
        </authorList>
    </citation>
    <scope>NUCLEOTIDE SEQUENCE [LARGE SCALE GENOMIC DNA]</scope>
    <source>
        <strain evidence="8 9">XZZS9</strain>
    </source>
</reference>
<comment type="caution">
    <text evidence="8">The sequence shown here is derived from an EMBL/GenBank/DDBJ whole genome shotgun (WGS) entry which is preliminary data.</text>
</comment>
<evidence type="ECO:0000313" key="8">
    <source>
        <dbReference type="EMBL" id="MBS7810344.1"/>
    </source>
</evidence>
<keyword evidence="1 7" id="KW-1003">Cell membrane</keyword>
<dbReference type="Proteomes" id="UP000766336">
    <property type="component" value="Unassembled WGS sequence"/>
</dbReference>
<gene>
    <name evidence="7 8" type="primary">mltG</name>
    <name evidence="8" type="ORF">KHU32_05300</name>
</gene>
<dbReference type="Gene3D" id="3.30.160.60">
    <property type="entry name" value="Classic Zinc Finger"/>
    <property type="match status" value="1"/>
</dbReference>
<dbReference type="EMBL" id="JAHCDA010000001">
    <property type="protein sequence ID" value="MBS7810344.1"/>
    <property type="molecule type" value="Genomic_DNA"/>
</dbReference>
<evidence type="ECO:0000256" key="1">
    <source>
        <dbReference type="ARBA" id="ARBA00022475"/>
    </source>
</evidence>
<feature type="site" description="Important for catalytic activity" evidence="7">
    <location>
        <position position="198"/>
    </location>
</feature>
<keyword evidence="6 7" id="KW-0961">Cell wall biogenesis/degradation</keyword>
<dbReference type="CDD" id="cd08010">
    <property type="entry name" value="MltG_like"/>
    <property type="match status" value="1"/>
</dbReference>
<evidence type="ECO:0000256" key="2">
    <source>
        <dbReference type="ARBA" id="ARBA00022692"/>
    </source>
</evidence>
<evidence type="ECO:0000256" key="4">
    <source>
        <dbReference type="ARBA" id="ARBA00023136"/>
    </source>
</evidence>
<dbReference type="Pfam" id="PF02618">
    <property type="entry name" value="YceG"/>
    <property type="match status" value="1"/>
</dbReference>
<accession>A0ABS5Q9H2</accession>
<evidence type="ECO:0000256" key="6">
    <source>
        <dbReference type="ARBA" id="ARBA00023316"/>
    </source>
</evidence>
<keyword evidence="5 7" id="KW-0456">Lyase</keyword>
<dbReference type="PANTHER" id="PTHR30518">
    <property type="entry name" value="ENDOLYTIC MUREIN TRANSGLYCOSYLASE"/>
    <property type="match status" value="1"/>
</dbReference>
<dbReference type="InterPro" id="IPR003770">
    <property type="entry name" value="MLTG-like"/>
</dbReference>
<proteinExistence type="inferred from homology"/>
<keyword evidence="7" id="KW-0997">Cell inner membrane</keyword>
<comment type="function">
    <text evidence="7">Functions as a peptidoglycan terminase that cleaves nascent peptidoglycan strands endolytically to terminate their elongation.</text>
</comment>
<dbReference type="Gene3D" id="3.30.1490.480">
    <property type="entry name" value="Endolytic murein transglycosylase"/>
    <property type="match status" value="1"/>
</dbReference>
<dbReference type="RefSeq" id="WP_213668966.1">
    <property type="nucleotide sequence ID" value="NZ_JAHCDA010000001.1"/>
</dbReference>
<keyword evidence="4 7" id="KW-0472">Membrane</keyword>
<sequence length="327" mass="35243">MLRLLGVLGALVLFLACGAGIWGWGTFSRPGPLEAPTRVVIPRGGIEAIAAMLHAKNVVAEPRIFAAAAWATRDRGPLRAGEFAFEPHVTMTEVLHILREGRVVQYRLTIPEGLTAQQIAAILERTEGLTGEVPPLEEGAVLPETYVFERGDTRAAIVRRATAAMDQALAEAWASRAADLPLATPREALVLASIIEEETGVAAERGQVAGVFVNRLRRGMMLQSDPTVAYGVTQGAPLDRALTRADLDTPHPYNTYRIRGLPPGPIASPGREALRAATRPETTDAFYFVADGTGGHAFARTLDEHNRNVARWRAMGRPMLLPSGRAP</sequence>
<comment type="similarity">
    <text evidence="7">Belongs to the transglycosylase MltG family.</text>
</comment>
<keyword evidence="2 7" id="KW-0812">Transmembrane</keyword>
<organism evidence="8 9">
    <name type="scientific">Roseococcus pinisoli</name>
    <dbReference type="NCBI Taxonomy" id="2835040"/>
    <lineage>
        <taxon>Bacteria</taxon>
        <taxon>Pseudomonadati</taxon>
        <taxon>Pseudomonadota</taxon>
        <taxon>Alphaproteobacteria</taxon>
        <taxon>Acetobacterales</taxon>
        <taxon>Roseomonadaceae</taxon>
        <taxon>Roseococcus</taxon>
    </lineage>
</organism>
<dbReference type="PROSITE" id="PS51257">
    <property type="entry name" value="PROKAR_LIPOPROTEIN"/>
    <property type="match status" value="1"/>
</dbReference>
<evidence type="ECO:0000256" key="7">
    <source>
        <dbReference type="HAMAP-Rule" id="MF_02065"/>
    </source>
</evidence>
<keyword evidence="9" id="KW-1185">Reference proteome</keyword>
<dbReference type="PANTHER" id="PTHR30518:SF2">
    <property type="entry name" value="ENDOLYTIC MUREIN TRANSGLYCOSYLASE"/>
    <property type="match status" value="1"/>
</dbReference>
<evidence type="ECO:0000313" key="9">
    <source>
        <dbReference type="Proteomes" id="UP000766336"/>
    </source>
</evidence>
<name>A0ABS5Q9H2_9PROT</name>
<protein>
    <recommendedName>
        <fullName evidence="7">Endolytic murein transglycosylase</fullName>
        <ecNumber evidence="7">4.2.2.29</ecNumber>
    </recommendedName>
    <alternativeName>
        <fullName evidence="7">Peptidoglycan lytic transglycosylase</fullName>
    </alternativeName>
    <alternativeName>
        <fullName evidence="7">Peptidoglycan polymerization terminase</fullName>
    </alternativeName>
</protein>
<dbReference type="HAMAP" id="MF_02065">
    <property type="entry name" value="MltG"/>
    <property type="match status" value="1"/>
</dbReference>